<evidence type="ECO:0000313" key="2">
    <source>
        <dbReference type="EMBL" id="MFC3760837.1"/>
    </source>
</evidence>
<feature type="domain" description="AAA+ ATPase" evidence="1">
    <location>
        <begin position="32"/>
        <end position="152"/>
    </location>
</feature>
<dbReference type="RefSeq" id="WP_205117077.1">
    <property type="nucleotide sequence ID" value="NZ_JAFBCM010000001.1"/>
</dbReference>
<protein>
    <recommendedName>
        <fullName evidence="1">AAA+ ATPase domain-containing protein</fullName>
    </recommendedName>
</protein>
<comment type="caution">
    <text evidence="2">The sequence shown here is derived from an EMBL/GenBank/DDBJ whole genome shotgun (WGS) entry which is preliminary data.</text>
</comment>
<dbReference type="EMBL" id="JBHRZH010000006">
    <property type="protein sequence ID" value="MFC3760837.1"/>
    <property type="molecule type" value="Genomic_DNA"/>
</dbReference>
<organism evidence="2 3">
    <name type="scientific">Tenggerimyces flavus</name>
    <dbReference type="NCBI Taxonomy" id="1708749"/>
    <lineage>
        <taxon>Bacteria</taxon>
        <taxon>Bacillati</taxon>
        <taxon>Actinomycetota</taxon>
        <taxon>Actinomycetes</taxon>
        <taxon>Propionibacteriales</taxon>
        <taxon>Nocardioidaceae</taxon>
        <taxon>Tenggerimyces</taxon>
    </lineage>
</organism>
<accession>A0ABV7Y7N8</accession>
<dbReference type="InterPro" id="IPR027417">
    <property type="entry name" value="P-loop_NTPase"/>
</dbReference>
<dbReference type="Gene3D" id="3.40.50.300">
    <property type="entry name" value="P-loop containing nucleotide triphosphate hydrolases"/>
    <property type="match status" value="1"/>
</dbReference>
<dbReference type="CDD" id="cd00009">
    <property type="entry name" value="AAA"/>
    <property type="match status" value="1"/>
</dbReference>
<dbReference type="SMART" id="SM00382">
    <property type="entry name" value="AAA"/>
    <property type="match status" value="1"/>
</dbReference>
<dbReference type="InterPro" id="IPR003593">
    <property type="entry name" value="AAA+_ATPase"/>
</dbReference>
<gene>
    <name evidence="2" type="ORF">ACFOUW_08300</name>
</gene>
<sequence>MSNRPLLDTRTDADLFVGRELELNRLTRAVELGLNALVVGTAGVGKTSLLRQLAYRLRGNGQAVHHLTAGRLTGVQDVLDQLEQLRADATQVVLLDEPELDLATNLFGRLRDELWQLPFTWIVAVEPPAATVLAKAPIDAFFEVRLEIDPLAPGELRTMLDRRLPAGALPDSVLDELTADDEPRRVLDAARQLLTGASWPELKEARKQRDTAVGKLSRPEREAIRALESVGGAASASDPDLLAALGWTRARAVQVLGALAEAGILIAESVRGNGAGRPRKVYRLALP</sequence>
<dbReference type="Proteomes" id="UP001595699">
    <property type="component" value="Unassembled WGS sequence"/>
</dbReference>
<dbReference type="SUPFAM" id="SSF52540">
    <property type="entry name" value="P-loop containing nucleoside triphosphate hydrolases"/>
    <property type="match status" value="1"/>
</dbReference>
<reference evidence="3" key="1">
    <citation type="journal article" date="2019" name="Int. J. Syst. Evol. Microbiol.">
        <title>The Global Catalogue of Microorganisms (GCM) 10K type strain sequencing project: providing services to taxonomists for standard genome sequencing and annotation.</title>
        <authorList>
            <consortium name="The Broad Institute Genomics Platform"/>
            <consortium name="The Broad Institute Genome Sequencing Center for Infectious Disease"/>
            <person name="Wu L."/>
            <person name="Ma J."/>
        </authorList>
    </citation>
    <scope>NUCLEOTIDE SEQUENCE [LARGE SCALE GENOMIC DNA]</scope>
    <source>
        <strain evidence="3">CGMCC 4.7241</strain>
    </source>
</reference>
<keyword evidence="3" id="KW-1185">Reference proteome</keyword>
<name>A0ABV7Y7N8_9ACTN</name>
<evidence type="ECO:0000259" key="1">
    <source>
        <dbReference type="SMART" id="SM00382"/>
    </source>
</evidence>
<proteinExistence type="predicted"/>
<evidence type="ECO:0000313" key="3">
    <source>
        <dbReference type="Proteomes" id="UP001595699"/>
    </source>
</evidence>